<keyword evidence="16" id="KW-0675">Receptor</keyword>
<dbReference type="PROSITE" id="PS00107">
    <property type="entry name" value="PROTEIN_KINASE_ATP"/>
    <property type="match status" value="1"/>
</dbReference>
<dbReference type="SMART" id="SM00219">
    <property type="entry name" value="TyrKc"/>
    <property type="match status" value="1"/>
</dbReference>
<keyword evidence="10" id="KW-0418">Kinase</keyword>
<feature type="domain" description="EGF-like" evidence="29">
    <location>
        <begin position="216"/>
        <end position="247"/>
    </location>
</feature>
<name>A0A8K0EBV8_BRALA</name>
<dbReference type="PROSITE" id="PS00109">
    <property type="entry name" value="PROTEIN_KINASE_TYR"/>
    <property type="match status" value="1"/>
</dbReference>
<evidence type="ECO:0000256" key="2">
    <source>
        <dbReference type="ARBA" id="ARBA00011902"/>
    </source>
</evidence>
<dbReference type="CDD" id="cd09487">
    <property type="entry name" value="SAM_superfamily"/>
    <property type="match status" value="1"/>
</dbReference>
<evidence type="ECO:0000313" key="33">
    <source>
        <dbReference type="EMBL" id="CAH1243137.1"/>
    </source>
</evidence>
<dbReference type="InterPro" id="IPR009030">
    <property type="entry name" value="Growth_fac_rcpt_cys_sf"/>
</dbReference>
<accession>A0A8K0EBV8</accession>
<evidence type="ECO:0000256" key="22">
    <source>
        <dbReference type="PIRSR" id="PIRSR000615-2"/>
    </source>
</evidence>
<dbReference type="InterPro" id="IPR000742">
    <property type="entry name" value="EGF"/>
</dbReference>
<dbReference type="GO" id="GO:0043235">
    <property type="term" value="C:receptor complex"/>
    <property type="evidence" value="ECO:0007669"/>
    <property type="project" value="TreeGrafter"/>
</dbReference>
<dbReference type="Gene3D" id="3.50.4.10">
    <property type="entry name" value="Hepatocyte Growth Factor"/>
    <property type="match status" value="4"/>
</dbReference>
<dbReference type="GO" id="GO:0005524">
    <property type="term" value="F:ATP binding"/>
    <property type="evidence" value="ECO:0007669"/>
    <property type="project" value="UniProtKB-UniRule"/>
</dbReference>
<feature type="domain" description="Apple" evidence="32">
    <location>
        <begin position="339"/>
        <end position="430"/>
    </location>
</feature>
<keyword evidence="12 26" id="KW-1133">Transmembrane helix</keyword>
<feature type="binding site" evidence="22">
    <location>
        <begin position="1113"/>
        <end position="1120"/>
    </location>
    <ligand>
        <name>ATP</name>
        <dbReference type="ChEBI" id="CHEBI:30616"/>
    </ligand>
</feature>
<dbReference type="Pfam" id="PF00536">
    <property type="entry name" value="SAM_1"/>
    <property type="match status" value="1"/>
</dbReference>
<dbReference type="InterPro" id="IPR003599">
    <property type="entry name" value="Ig_sub"/>
</dbReference>
<keyword evidence="5" id="KW-0808">Transferase</keyword>
<dbReference type="PROSITE" id="PS01186">
    <property type="entry name" value="EGF_2"/>
    <property type="match status" value="4"/>
</dbReference>
<evidence type="ECO:0000256" key="3">
    <source>
        <dbReference type="ARBA" id="ARBA00022536"/>
    </source>
</evidence>
<keyword evidence="9 22" id="KW-0547">Nucleotide-binding</keyword>
<dbReference type="InterPro" id="IPR018097">
    <property type="entry name" value="EGF_Ca-bd_CS"/>
</dbReference>
<feature type="chain" id="PRO_5035449366" description="receptor protein-tyrosine kinase" evidence="27">
    <location>
        <begin position="22"/>
        <end position="1396"/>
    </location>
</feature>
<keyword evidence="4" id="KW-0597">Phosphoprotein</keyword>
<evidence type="ECO:0000256" key="26">
    <source>
        <dbReference type="SAM" id="Phobius"/>
    </source>
</evidence>
<evidence type="ECO:0000259" key="32">
    <source>
        <dbReference type="PROSITE" id="PS50948"/>
    </source>
</evidence>
<dbReference type="InterPro" id="IPR013783">
    <property type="entry name" value="Ig-like_fold"/>
</dbReference>
<dbReference type="InterPro" id="IPR050122">
    <property type="entry name" value="RTK"/>
</dbReference>
<dbReference type="InterPro" id="IPR013761">
    <property type="entry name" value="SAM/pointed_sf"/>
</dbReference>
<dbReference type="FunFam" id="1.10.510.10:FF:000190">
    <property type="entry name" value="Proto-oncogene tyrosine-protein kinase receptor Ret"/>
    <property type="match status" value="1"/>
</dbReference>
<dbReference type="GO" id="GO:0004714">
    <property type="term" value="F:transmembrane receptor protein tyrosine kinase activity"/>
    <property type="evidence" value="ECO:0007669"/>
    <property type="project" value="UniProtKB-EC"/>
</dbReference>
<comment type="function">
    <text evidence="20">Receptor for basic fibroblast growth factor.</text>
</comment>
<evidence type="ECO:0000259" key="29">
    <source>
        <dbReference type="PROSITE" id="PS50026"/>
    </source>
</evidence>
<dbReference type="FunFam" id="2.170.300.10:FF:000003">
    <property type="entry name" value="tyrosine-protein kinase receptor Tie-1 isoform X1"/>
    <property type="match status" value="1"/>
</dbReference>
<dbReference type="PROSITE" id="PS00010">
    <property type="entry name" value="ASX_HYDROXYL"/>
    <property type="match status" value="4"/>
</dbReference>
<dbReference type="GO" id="GO:0005509">
    <property type="term" value="F:calcium ion binding"/>
    <property type="evidence" value="ECO:0007669"/>
    <property type="project" value="InterPro"/>
</dbReference>
<dbReference type="InterPro" id="IPR036179">
    <property type="entry name" value="Ig-like_dom_sf"/>
</dbReference>
<keyword evidence="34" id="KW-1185">Reference proteome</keyword>
<gene>
    <name evidence="33" type="primary">FGFR3</name>
    <name evidence="33" type="ORF">BLAG_LOCUS6237</name>
</gene>
<keyword evidence="15 24" id="KW-1015">Disulfide bond</keyword>
<feature type="domain" description="Ig-like" evidence="31">
    <location>
        <begin position="125"/>
        <end position="184"/>
    </location>
</feature>
<proteinExistence type="predicted"/>
<evidence type="ECO:0000256" key="19">
    <source>
        <dbReference type="ARBA" id="ARBA00051243"/>
    </source>
</evidence>
<dbReference type="Gene3D" id="2.60.40.10">
    <property type="entry name" value="Immunoglobulins"/>
    <property type="match status" value="1"/>
</dbReference>
<dbReference type="PROSITE" id="PS50011">
    <property type="entry name" value="PROTEIN_KINASE_DOM"/>
    <property type="match status" value="1"/>
</dbReference>
<dbReference type="CDD" id="cd00192">
    <property type="entry name" value="PTKc"/>
    <property type="match status" value="1"/>
</dbReference>
<evidence type="ECO:0000256" key="11">
    <source>
        <dbReference type="ARBA" id="ARBA00022840"/>
    </source>
</evidence>
<dbReference type="Gene3D" id="3.30.200.20">
    <property type="entry name" value="Phosphorylase Kinase, domain 1"/>
    <property type="match status" value="1"/>
</dbReference>
<dbReference type="InterPro" id="IPR001660">
    <property type="entry name" value="SAM"/>
</dbReference>
<evidence type="ECO:0000259" key="31">
    <source>
        <dbReference type="PROSITE" id="PS50835"/>
    </source>
</evidence>
<dbReference type="Gene3D" id="1.10.150.50">
    <property type="entry name" value="Transcription Factor, Ets-1"/>
    <property type="match status" value="1"/>
</dbReference>
<dbReference type="PROSITE" id="PS50948">
    <property type="entry name" value="PAN"/>
    <property type="match status" value="4"/>
</dbReference>
<dbReference type="SMART" id="SM00179">
    <property type="entry name" value="EGF_CA"/>
    <property type="match status" value="5"/>
</dbReference>
<feature type="transmembrane region" description="Helical" evidence="26">
    <location>
        <begin position="947"/>
        <end position="971"/>
    </location>
</feature>
<dbReference type="GO" id="GO:0005886">
    <property type="term" value="C:plasma membrane"/>
    <property type="evidence" value="ECO:0007669"/>
    <property type="project" value="TreeGrafter"/>
</dbReference>
<dbReference type="EC" id="2.7.10.1" evidence="2"/>
<keyword evidence="8" id="KW-0677">Repeat</keyword>
<dbReference type="SMART" id="SM00220">
    <property type="entry name" value="S_TKc"/>
    <property type="match status" value="1"/>
</dbReference>
<keyword evidence="11 22" id="KW-0067">ATP-binding</keyword>
<dbReference type="InterPro" id="IPR017441">
    <property type="entry name" value="Protein_kinase_ATP_BS"/>
</dbReference>
<dbReference type="PROSITE" id="PS01187">
    <property type="entry name" value="EGF_CA"/>
    <property type="match status" value="2"/>
</dbReference>
<feature type="domain" description="EGF-like" evidence="29">
    <location>
        <begin position="745"/>
        <end position="785"/>
    </location>
</feature>
<evidence type="ECO:0000256" key="21">
    <source>
        <dbReference type="PIRSR" id="PIRSR000615-1"/>
    </source>
</evidence>
<evidence type="ECO:0000256" key="9">
    <source>
        <dbReference type="ARBA" id="ARBA00022741"/>
    </source>
</evidence>
<evidence type="ECO:0000256" key="5">
    <source>
        <dbReference type="ARBA" id="ARBA00022679"/>
    </source>
</evidence>
<comment type="catalytic activity">
    <reaction evidence="19">
        <text>L-tyrosyl-[protein] + ATP = O-phospho-L-tyrosyl-[protein] + ADP + H(+)</text>
        <dbReference type="Rhea" id="RHEA:10596"/>
        <dbReference type="Rhea" id="RHEA-COMP:10136"/>
        <dbReference type="Rhea" id="RHEA-COMP:20101"/>
        <dbReference type="ChEBI" id="CHEBI:15378"/>
        <dbReference type="ChEBI" id="CHEBI:30616"/>
        <dbReference type="ChEBI" id="CHEBI:46858"/>
        <dbReference type="ChEBI" id="CHEBI:61978"/>
        <dbReference type="ChEBI" id="CHEBI:456216"/>
        <dbReference type="EC" id="2.7.10.1"/>
    </reaction>
</comment>
<dbReference type="Pfam" id="PF12947">
    <property type="entry name" value="EGF_3"/>
    <property type="match status" value="4"/>
</dbReference>
<dbReference type="InterPro" id="IPR000152">
    <property type="entry name" value="EGF-type_Asp/Asn_hydroxyl_site"/>
</dbReference>
<evidence type="ECO:0000256" key="25">
    <source>
        <dbReference type="PROSITE-ProRule" id="PRU10141"/>
    </source>
</evidence>
<evidence type="ECO:0000256" key="16">
    <source>
        <dbReference type="ARBA" id="ARBA00023170"/>
    </source>
</evidence>
<dbReference type="InterPro" id="IPR024731">
    <property type="entry name" value="NELL2-like_EGF"/>
</dbReference>
<evidence type="ECO:0000256" key="8">
    <source>
        <dbReference type="ARBA" id="ARBA00022737"/>
    </source>
</evidence>
<dbReference type="EMBL" id="OV696698">
    <property type="protein sequence ID" value="CAH1243137.1"/>
    <property type="molecule type" value="Genomic_DNA"/>
</dbReference>
<dbReference type="FunFam" id="2.10.25.10:FF:000038">
    <property type="entry name" value="Fibrillin 2"/>
    <property type="match status" value="3"/>
</dbReference>
<dbReference type="Gene3D" id="2.170.300.10">
    <property type="entry name" value="Tie2 ligand-binding domain superfamily"/>
    <property type="match status" value="1"/>
</dbReference>
<feature type="signal peptide" evidence="27">
    <location>
        <begin position="1"/>
        <end position="21"/>
    </location>
</feature>
<comment type="caution">
    <text evidence="24">Lacks conserved residue(s) required for the propagation of feature annotation.</text>
</comment>
<dbReference type="GO" id="GO:0007169">
    <property type="term" value="P:cell surface receptor protein tyrosine kinase signaling pathway"/>
    <property type="evidence" value="ECO:0007669"/>
    <property type="project" value="TreeGrafter"/>
</dbReference>
<dbReference type="InterPro" id="IPR008266">
    <property type="entry name" value="Tyr_kinase_AS"/>
</dbReference>
<feature type="binding site" evidence="23">
    <location>
        <position position="1265"/>
    </location>
    <ligand>
        <name>Mg(2+)</name>
        <dbReference type="ChEBI" id="CHEBI:18420"/>
    </ligand>
</feature>
<feature type="domain" description="EGF-like" evidence="29">
    <location>
        <begin position="786"/>
        <end position="826"/>
    </location>
</feature>
<evidence type="ECO:0000256" key="20">
    <source>
        <dbReference type="ARBA" id="ARBA00056965"/>
    </source>
</evidence>
<keyword evidence="7 27" id="KW-0732">Signal</keyword>
<feature type="domain" description="Apple" evidence="32">
    <location>
        <begin position="432"/>
        <end position="516"/>
    </location>
</feature>
<evidence type="ECO:0000256" key="27">
    <source>
        <dbReference type="SAM" id="SignalP"/>
    </source>
</evidence>
<feature type="disulfide bond" evidence="24">
    <location>
        <begin position="237"/>
        <end position="246"/>
    </location>
</feature>
<dbReference type="PROSITE" id="PS50105">
    <property type="entry name" value="SAM_DOMAIN"/>
    <property type="match status" value="1"/>
</dbReference>
<organism evidence="33 34">
    <name type="scientific">Branchiostoma lanceolatum</name>
    <name type="common">Common lancelet</name>
    <name type="synonym">Amphioxus lanceolatum</name>
    <dbReference type="NCBI Taxonomy" id="7740"/>
    <lineage>
        <taxon>Eukaryota</taxon>
        <taxon>Metazoa</taxon>
        <taxon>Chordata</taxon>
        <taxon>Cephalochordata</taxon>
        <taxon>Leptocardii</taxon>
        <taxon>Amphioxiformes</taxon>
        <taxon>Branchiostomatidae</taxon>
        <taxon>Branchiostoma</taxon>
    </lineage>
</organism>
<dbReference type="PROSITE" id="PS50026">
    <property type="entry name" value="EGF_3"/>
    <property type="match status" value="5"/>
</dbReference>
<dbReference type="InterPro" id="IPR003598">
    <property type="entry name" value="Ig_sub2"/>
</dbReference>
<dbReference type="SMART" id="SM00408">
    <property type="entry name" value="IGc2"/>
    <property type="match status" value="1"/>
</dbReference>
<dbReference type="CDD" id="cd01099">
    <property type="entry name" value="PAN_AP_HGF"/>
    <property type="match status" value="1"/>
</dbReference>
<evidence type="ECO:0000256" key="24">
    <source>
        <dbReference type="PROSITE-ProRule" id="PRU00076"/>
    </source>
</evidence>
<dbReference type="Pfam" id="PF07714">
    <property type="entry name" value="PK_Tyr_Ser-Thr"/>
    <property type="match status" value="1"/>
</dbReference>
<evidence type="ECO:0000256" key="15">
    <source>
        <dbReference type="ARBA" id="ARBA00023157"/>
    </source>
</evidence>
<dbReference type="SUPFAM" id="SSF56112">
    <property type="entry name" value="Protein kinase-like (PK-like)"/>
    <property type="match status" value="1"/>
</dbReference>
<dbReference type="Gene3D" id="2.10.25.10">
    <property type="entry name" value="Laminin"/>
    <property type="match status" value="4"/>
</dbReference>
<keyword evidence="23" id="KW-0460">Magnesium</keyword>
<dbReference type="SMART" id="SM00473">
    <property type="entry name" value="PAN_AP"/>
    <property type="match status" value="4"/>
</dbReference>
<dbReference type="SUPFAM" id="SSF57414">
    <property type="entry name" value="Hairpin loop containing domain-like"/>
    <property type="match status" value="3"/>
</dbReference>
<feature type="active site" description="Proton acceptor" evidence="21">
    <location>
        <position position="1247"/>
    </location>
</feature>
<evidence type="ECO:0000259" key="28">
    <source>
        <dbReference type="PROSITE" id="PS50011"/>
    </source>
</evidence>
<dbReference type="SUPFAM" id="SSF47769">
    <property type="entry name" value="SAM/Pointed domain"/>
    <property type="match status" value="1"/>
</dbReference>
<dbReference type="PRINTS" id="PR00109">
    <property type="entry name" value="TYRKINASE"/>
</dbReference>
<protein>
    <recommendedName>
        <fullName evidence="2">receptor protein-tyrosine kinase</fullName>
        <ecNumber evidence="2">2.7.10.1</ecNumber>
    </recommendedName>
</protein>
<dbReference type="PANTHER" id="PTHR24416">
    <property type="entry name" value="TYROSINE-PROTEIN KINASE RECEPTOR"/>
    <property type="match status" value="1"/>
</dbReference>
<dbReference type="InterPro" id="IPR001245">
    <property type="entry name" value="Ser-Thr/Tyr_kinase_cat_dom"/>
</dbReference>
<dbReference type="InterPro" id="IPR000719">
    <property type="entry name" value="Prot_kinase_dom"/>
</dbReference>
<evidence type="ECO:0000256" key="23">
    <source>
        <dbReference type="PIRSR" id="PIRSR000615-3"/>
    </source>
</evidence>
<evidence type="ECO:0000313" key="34">
    <source>
        <dbReference type="Proteomes" id="UP000838412"/>
    </source>
</evidence>
<dbReference type="Proteomes" id="UP000838412">
    <property type="component" value="Chromosome 13"/>
</dbReference>
<evidence type="ECO:0000256" key="7">
    <source>
        <dbReference type="ARBA" id="ARBA00022729"/>
    </source>
</evidence>
<evidence type="ECO:0000256" key="18">
    <source>
        <dbReference type="ARBA" id="ARBA00023319"/>
    </source>
</evidence>
<feature type="domain" description="Protein kinase" evidence="28">
    <location>
        <begin position="1106"/>
        <end position="1379"/>
    </location>
</feature>
<dbReference type="InterPro" id="IPR007110">
    <property type="entry name" value="Ig-like_dom"/>
</dbReference>
<reference evidence="33" key="1">
    <citation type="submission" date="2022-01" db="EMBL/GenBank/DDBJ databases">
        <authorList>
            <person name="Braso-Vives M."/>
        </authorList>
    </citation>
    <scope>NUCLEOTIDE SEQUENCE</scope>
</reference>
<evidence type="ECO:0000256" key="17">
    <source>
        <dbReference type="ARBA" id="ARBA00023180"/>
    </source>
</evidence>
<sequence length="1396" mass="151074">MSFRVLLFGVALTSVTRLSVGVVDITLTNDVPFFGPTDDTFLFCYYTGTLNQQNGFEFGIEIDTGSGTTITPWRSSGPTAGGRFVQILAAAGDFRVGAFSCEVTEGAQTQKAITFKIKTGADVWPAAFTVTSNRGEEVTLQMEQKTSRTSTLEWRKDGNVLSGQTGLSLTIASAQSSDEGIYECYYQGAYSEGKQGIMRLIVRDCAADKWGPPSCTGDCPVCYNGGVCDDNTGECVCPPGFQGTNCETACTGDNIGTNCDKTCWRDGDCPGHLLCVMDPYGCSCAPGLMGIECITVCPDGMYGASCTQTCHCTNGPAVCDKKTGACTGGCLHPWVGDSCQIESAYLSHFTKTQGMGLSRNNDEYIDDISPEECARRCLQGTATLPLGQCRSFDYVIDGSTIQCVLSKKNTDDAGANLVSDSRFGYYHRNESAYLSHFTKTQGKGLALNNDETIDDISPEECARRCLQGTTTVPLGRCRSFDFYINGSPTQCLLSRKNTDDAGANLVFVWTLFQEKVPPGGSYAHSHLLEVRGHEKGVAHSLRTETSTSSLPHICLLCDYFSRTGTEDYAQEANTSLSLFDFYDEKALDGFNTERIGGISKEDCATRCLMGTSNVPLGACLSFDYDNNGSGACILSIANMYTPGATLANSNPVSRFDYYHRKEGSMFEKYDNQALSGFNDQSIGGISPGDCALRCLQGTTTVPAGSCKSFDYDRRRSLCVLSTDSIDTQPSALGPNNNNDYYHRKNRDECAVDTDNCHAQATCTNTAGSFTCACNAGFTGNGVQCTDINECDAGTDNCDNQANCTNTEGSFNCTCDTGYTGDGLTCSDMDECTLGAHSCDAQATCTNTAGSFSCTCNTGYTGDGVTCTDIDDCVDNTDDCHQNAACTNTPGSFTCTCGNGYYGNGTSCEACGQCSGGAACNTVTGVCFSCQSPWTGQLCQQTSSSSPVTAIVGGTVAAVALVCILVAGLIFYRRKHVNSKREATTKNDVPLSSITSEEDLDIQGANNEAFSTSETNSKCYRRFSEIITLDDVTKYLKENNLGEYAEAFRDHEVDGDALRYIDDAILKDLIPKAGPRAKFKGILADLKQENESQVTALNFWEIQRTSLKLGKRLGSGQFGEVRLGELRNRGLTTSVAVKTLRDSASDSDKKDLLGELEILVTVGRHDNIISLVGACTKGGPLMIVVEYAPNGCLKDWLKANCVENNTESEYQNQSAYACPLSMEQLIQFGVDVANGMSHLAAMQCIHRDLAARNILLGENLVAKVSDFGLSRDIYEDSEYVKSTKSKLPLRWMAYESLFYNVYTTQSDIWSFGVLLWEIMTMGNLPYEGMKGKRMMDMIKDGGRLEKPSNCPDEIYTLMASCWETLPEDRPTFPALRSSLIRIMQGFKVCLSSHFRAD</sequence>
<dbReference type="SUPFAM" id="SSF57184">
    <property type="entry name" value="Growth factor receptor domain"/>
    <property type="match status" value="1"/>
</dbReference>
<evidence type="ECO:0000256" key="12">
    <source>
        <dbReference type="ARBA" id="ARBA00022989"/>
    </source>
</evidence>
<feature type="binding site" evidence="22 25">
    <location>
        <position position="1137"/>
    </location>
    <ligand>
        <name>ATP</name>
        <dbReference type="ChEBI" id="CHEBI:30616"/>
    </ligand>
</feature>
<dbReference type="InterPro" id="IPR003609">
    <property type="entry name" value="Pan_app"/>
</dbReference>
<feature type="domain" description="SAM" evidence="30">
    <location>
        <begin position="1026"/>
        <end position="1068"/>
    </location>
</feature>
<dbReference type="FunFam" id="3.30.200.20:FF:000593">
    <property type="entry name" value="Predicted protein"/>
    <property type="match status" value="1"/>
</dbReference>
<dbReference type="InterPro" id="IPR011009">
    <property type="entry name" value="Kinase-like_dom_sf"/>
</dbReference>
<feature type="domain" description="Apple" evidence="32">
    <location>
        <begin position="572"/>
        <end position="659"/>
    </location>
</feature>
<dbReference type="PROSITE" id="PS00022">
    <property type="entry name" value="EGF_1"/>
    <property type="match status" value="1"/>
</dbReference>
<feature type="domain" description="EGF-like" evidence="29">
    <location>
        <begin position="868"/>
        <end position="908"/>
    </location>
</feature>
<keyword evidence="6 26" id="KW-0812">Transmembrane</keyword>
<dbReference type="InterPro" id="IPR001881">
    <property type="entry name" value="EGF-like_Ca-bd_dom"/>
</dbReference>
<dbReference type="PROSITE" id="PS50835">
    <property type="entry name" value="IG_LIKE"/>
    <property type="match status" value="1"/>
</dbReference>
<dbReference type="Pfam" id="PF00024">
    <property type="entry name" value="PAN_1"/>
    <property type="match status" value="4"/>
</dbReference>
<keyword evidence="17" id="KW-0325">Glycoprotein</keyword>
<dbReference type="SMART" id="SM00454">
    <property type="entry name" value="SAM"/>
    <property type="match status" value="1"/>
</dbReference>
<feature type="binding site" evidence="23">
    <location>
        <position position="1252"/>
    </location>
    <ligand>
        <name>Mg(2+)</name>
        <dbReference type="ChEBI" id="CHEBI:18420"/>
    </ligand>
</feature>
<evidence type="ECO:0000259" key="30">
    <source>
        <dbReference type="PROSITE" id="PS50105"/>
    </source>
</evidence>
<evidence type="ECO:0000256" key="13">
    <source>
        <dbReference type="ARBA" id="ARBA00023136"/>
    </source>
</evidence>
<dbReference type="Gene3D" id="1.10.510.10">
    <property type="entry name" value="Transferase(Phosphotransferase) domain 1"/>
    <property type="match status" value="1"/>
</dbReference>
<keyword evidence="3 24" id="KW-0245">EGF-like domain</keyword>
<dbReference type="CDD" id="cd00054">
    <property type="entry name" value="EGF_CA"/>
    <property type="match status" value="5"/>
</dbReference>
<keyword evidence="23" id="KW-0479">Metal-binding</keyword>
<dbReference type="InterPro" id="IPR020635">
    <property type="entry name" value="Tyr_kinase_cat_dom"/>
</dbReference>
<evidence type="ECO:0000256" key="6">
    <source>
        <dbReference type="ARBA" id="ARBA00022692"/>
    </source>
</evidence>
<feature type="domain" description="Apple" evidence="32">
    <location>
        <begin position="661"/>
        <end position="745"/>
    </location>
</feature>
<evidence type="ECO:0000256" key="10">
    <source>
        <dbReference type="ARBA" id="ARBA00022777"/>
    </source>
</evidence>
<feature type="domain" description="EGF-like" evidence="29">
    <location>
        <begin position="827"/>
        <end position="867"/>
    </location>
</feature>
<evidence type="ECO:0000256" key="14">
    <source>
        <dbReference type="ARBA" id="ARBA00023137"/>
    </source>
</evidence>
<feature type="binding site" evidence="22">
    <location>
        <position position="1251"/>
    </location>
    <ligand>
        <name>ATP</name>
        <dbReference type="ChEBI" id="CHEBI:30616"/>
    </ligand>
</feature>
<dbReference type="SUPFAM" id="SSF57196">
    <property type="entry name" value="EGF/Laminin"/>
    <property type="match status" value="1"/>
</dbReference>
<dbReference type="SUPFAM" id="SSF48726">
    <property type="entry name" value="Immunoglobulin"/>
    <property type="match status" value="1"/>
</dbReference>
<dbReference type="OrthoDB" id="6375837at2759"/>
<comment type="subcellular location">
    <subcellularLocation>
        <location evidence="1">Membrane</location>
        <topology evidence="1">Single-pass type I membrane protein</topology>
    </subcellularLocation>
</comment>
<evidence type="ECO:0000256" key="1">
    <source>
        <dbReference type="ARBA" id="ARBA00004479"/>
    </source>
</evidence>
<dbReference type="SMART" id="SM00181">
    <property type="entry name" value="EGF"/>
    <property type="match status" value="8"/>
</dbReference>
<keyword evidence="18" id="KW-0393">Immunoglobulin domain</keyword>
<evidence type="ECO:0000256" key="4">
    <source>
        <dbReference type="ARBA" id="ARBA00022553"/>
    </source>
</evidence>
<dbReference type="PANTHER" id="PTHR24416:SF617">
    <property type="entry name" value="RET ONCOGENE, ISOFORM A"/>
    <property type="match status" value="1"/>
</dbReference>
<dbReference type="SMART" id="SM00409">
    <property type="entry name" value="IG"/>
    <property type="match status" value="1"/>
</dbReference>
<keyword evidence="14" id="KW-0829">Tyrosine-protein kinase</keyword>
<keyword evidence="13 26" id="KW-0472">Membrane</keyword>
<dbReference type="FunFam" id="2.10.25.10:FF:000653">
    <property type="entry name" value="Putative Fibrillin-1"/>
    <property type="match status" value="1"/>
</dbReference>